<reference evidence="1" key="1">
    <citation type="submission" date="2020-09" db="EMBL/GenBank/DDBJ databases">
        <title>A novel bacterium of genus Neiella, isolated from South China Sea.</title>
        <authorList>
            <person name="Huang H."/>
            <person name="Mo K."/>
            <person name="Hu Y."/>
        </authorList>
    </citation>
    <scope>NUCLEOTIDE SEQUENCE</scope>
    <source>
        <strain evidence="1">HB171785</strain>
    </source>
</reference>
<comment type="caution">
    <text evidence="1">The sequence shown here is derived from an EMBL/GenBank/DDBJ whole genome shotgun (WGS) entry which is preliminary data.</text>
</comment>
<dbReference type="InterPro" id="IPR015424">
    <property type="entry name" value="PyrdxlP-dep_Trfase"/>
</dbReference>
<dbReference type="AlphaFoldDB" id="A0A8J6QKE1"/>
<evidence type="ECO:0000313" key="2">
    <source>
        <dbReference type="Proteomes" id="UP000638014"/>
    </source>
</evidence>
<evidence type="ECO:0008006" key="3">
    <source>
        <dbReference type="Google" id="ProtNLM"/>
    </source>
</evidence>
<organism evidence="1 2">
    <name type="scientific">Neiella litorisoli</name>
    <dbReference type="NCBI Taxonomy" id="2771431"/>
    <lineage>
        <taxon>Bacteria</taxon>
        <taxon>Pseudomonadati</taxon>
        <taxon>Pseudomonadota</taxon>
        <taxon>Gammaproteobacteria</taxon>
        <taxon>Alteromonadales</taxon>
        <taxon>Echinimonadaceae</taxon>
        <taxon>Neiella</taxon>
    </lineage>
</organism>
<dbReference type="Proteomes" id="UP000638014">
    <property type="component" value="Unassembled WGS sequence"/>
</dbReference>
<accession>A0A8J6QKE1</accession>
<proteinExistence type="predicted"/>
<gene>
    <name evidence="1" type="ORF">IC617_15560</name>
</gene>
<dbReference type="SUPFAM" id="SSF53383">
    <property type="entry name" value="PLP-dependent transferases"/>
    <property type="match status" value="1"/>
</dbReference>
<evidence type="ECO:0000313" key="1">
    <source>
        <dbReference type="EMBL" id="MBD1390849.1"/>
    </source>
</evidence>
<keyword evidence="2" id="KW-1185">Reference proteome</keyword>
<name>A0A8J6QKE1_9GAMM</name>
<dbReference type="RefSeq" id="WP_191145910.1">
    <property type="nucleotide sequence ID" value="NZ_JACXAF010000023.1"/>
</dbReference>
<sequence length="319" mass="36447">MHNIGGYFELEQPKAPIWQQPELHRLASGRACLTAILQHLKPKQAYVPHYCCDSVLAPFRELAIELHFYSIDQQFNPRSLPQLEPQAVLLWINYFGICSDFKTQLTASYHPEQLIIDDTHNLFGFEPSPYYSFSSLRKYFGIPDGALLCAPSASVAATPAPARQTQHLELRAAGQVQQGYSFYQAHEQRFDCAIAEMHPLSQQLMRQVDMLAVYQSRLRNFHLLHQRLGKYNQLDIPSHPVSPFCYPLLTEDAIDRTALSQQGLFIPSLWADVETRRPETPATERHLAQHLLALPIDHRYSIVQMTVLADAVEQLLQTE</sequence>
<protein>
    <recommendedName>
        <fullName evidence="3">DegT/DnrJ/EryC1/StrS aminotransferase family protein</fullName>
    </recommendedName>
</protein>
<dbReference type="EMBL" id="JACXAF010000023">
    <property type="protein sequence ID" value="MBD1390849.1"/>
    <property type="molecule type" value="Genomic_DNA"/>
</dbReference>